<evidence type="ECO:0000313" key="2">
    <source>
        <dbReference type="Proteomes" id="UP000054485"/>
    </source>
</evidence>
<dbReference type="OrthoDB" id="2650954at2759"/>
<evidence type="ECO:0008006" key="3">
    <source>
        <dbReference type="Google" id="ProtNLM"/>
    </source>
</evidence>
<proteinExistence type="predicted"/>
<dbReference type="InParanoid" id="A0A0D0AFN8"/>
<sequence length="124" mass="13744">MQKSFVKLTASFPKCLTGAYMALCTQHAPLCHHLHRIGKTPSQHCPHCPGINETVLHLLLDCPLYCHKHHALVTTLGCKATSLSFLLSDPSATQHLVCFLNATQHFRKTFGELPIPSPPSDRHN</sequence>
<organism evidence="1 2">
    <name type="scientific">Suillus luteus UH-Slu-Lm8-n1</name>
    <dbReference type="NCBI Taxonomy" id="930992"/>
    <lineage>
        <taxon>Eukaryota</taxon>
        <taxon>Fungi</taxon>
        <taxon>Dikarya</taxon>
        <taxon>Basidiomycota</taxon>
        <taxon>Agaricomycotina</taxon>
        <taxon>Agaricomycetes</taxon>
        <taxon>Agaricomycetidae</taxon>
        <taxon>Boletales</taxon>
        <taxon>Suillineae</taxon>
        <taxon>Suillaceae</taxon>
        <taxon>Suillus</taxon>
    </lineage>
</organism>
<accession>A0A0D0AFN8</accession>
<dbReference type="AlphaFoldDB" id="A0A0D0AFN8"/>
<protein>
    <recommendedName>
        <fullName evidence="3">Reverse transcriptase zinc-binding domain-containing protein</fullName>
    </recommendedName>
</protein>
<keyword evidence="2" id="KW-1185">Reference proteome</keyword>
<dbReference type="EMBL" id="KN835299">
    <property type="protein sequence ID" value="KIK40531.1"/>
    <property type="molecule type" value="Genomic_DNA"/>
</dbReference>
<dbReference type="HOGENOM" id="CLU_146165_0_0_1"/>
<dbReference type="Proteomes" id="UP000054485">
    <property type="component" value="Unassembled WGS sequence"/>
</dbReference>
<reference evidence="1 2" key="1">
    <citation type="submission" date="2014-04" db="EMBL/GenBank/DDBJ databases">
        <authorList>
            <consortium name="DOE Joint Genome Institute"/>
            <person name="Kuo A."/>
            <person name="Ruytinx J."/>
            <person name="Rineau F."/>
            <person name="Colpaert J."/>
            <person name="Kohler A."/>
            <person name="Nagy L.G."/>
            <person name="Floudas D."/>
            <person name="Copeland A."/>
            <person name="Barry K.W."/>
            <person name="Cichocki N."/>
            <person name="Veneault-Fourrey C."/>
            <person name="LaButti K."/>
            <person name="Lindquist E.A."/>
            <person name="Lipzen A."/>
            <person name="Lundell T."/>
            <person name="Morin E."/>
            <person name="Murat C."/>
            <person name="Sun H."/>
            <person name="Tunlid A."/>
            <person name="Henrissat B."/>
            <person name="Grigoriev I.V."/>
            <person name="Hibbett D.S."/>
            <person name="Martin F."/>
            <person name="Nordberg H.P."/>
            <person name="Cantor M.N."/>
            <person name="Hua S.X."/>
        </authorList>
    </citation>
    <scope>NUCLEOTIDE SEQUENCE [LARGE SCALE GENOMIC DNA]</scope>
    <source>
        <strain evidence="1 2">UH-Slu-Lm8-n1</strain>
    </source>
</reference>
<reference evidence="2" key="2">
    <citation type="submission" date="2015-01" db="EMBL/GenBank/DDBJ databases">
        <title>Evolutionary Origins and Diversification of the Mycorrhizal Mutualists.</title>
        <authorList>
            <consortium name="DOE Joint Genome Institute"/>
            <consortium name="Mycorrhizal Genomics Consortium"/>
            <person name="Kohler A."/>
            <person name="Kuo A."/>
            <person name="Nagy L.G."/>
            <person name="Floudas D."/>
            <person name="Copeland A."/>
            <person name="Barry K.W."/>
            <person name="Cichocki N."/>
            <person name="Veneault-Fourrey C."/>
            <person name="LaButti K."/>
            <person name="Lindquist E.A."/>
            <person name="Lipzen A."/>
            <person name="Lundell T."/>
            <person name="Morin E."/>
            <person name="Murat C."/>
            <person name="Riley R."/>
            <person name="Ohm R."/>
            <person name="Sun H."/>
            <person name="Tunlid A."/>
            <person name="Henrissat B."/>
            <person name="Grigoriev I.V."/>
            <person name="Hibbett D.S."/>
            <person name="Martin F."/>
        </authorList>
    </citation>
    <scope>NUCLEOTIDE SEQUENCE [LARGE SCALE GENOMIC DNA]</scope>
    <source>
        <strain evidence="2">UH-Slu-Lm8-n1</strain>
    </source>
</reference>
<name>A0A0D0AFN8_9AGAM</name>
<gene>
    <name evidence="1" type="ORF">CY34DRAFT_87137</name>
</gene>
<evidence type="ECO:0000313" key="1">
    <source>
        <dbReference type="EMBL" id="KIK40531.1"/>
    </source>
</evidence>